<sequence>MSALIGAAWAVDSNIKWTDNNTKAELSGDYQWKDKTDGTYSPVLIDLKGHKLTINNGTRIYGNGLTVTSTSGDSEIFSSDFYAYLYGASRLENVKLVSPIDAQFFLYAIGAKKDAAKDTSTDIVIKNVQMAAPTNGKWRIRQFKVAGGGVNISNDLSSATVTIENATVGHSIYGGTDILTDGTSSASVGKTLINLNNGAVVVRAVYGGGESRARAGTATSTVGASHIIVNEGASIPGTFDIEDKPTEKGCVYGGGNAEEDNANGRAGCHVKEALIEIKGGEVAHVYGGGRAEANAGYSAVSSVDKTEIMLIGDAGLKAVSVDVKAGGASVGDGSAYVGSAIIKLSGLTSAAAPKEGLVIDGSGTENGTTLVFENVKADLSLAAITSMDAVQIDSDSKATVKNIGGAKKIVVTGDFNKMAAADILTLNEAVSPDDVTVDISGAVNVAKYEWDGEKLMVMGTSSGTAEPTTPKLPADIPAGVEPAEAEIAVVAADADEAVKAAALEEVSAGLKDIASSDLAIGASGAVTAKAETVKNAAASLVAAGETISTVSPLPVFGAEVTAGNTAAVAYKIKGADLLAASAADVKVVKYLGGGKAELFKYAAAAADFADTCFTVMLHDTDTIAGSIEDDTEYDLVLFVKDGGSFDLDEEDGWVADPAALIKTEKKSSGGSSSGCNGGYGALMILAAALLPLAYRRKK</sequence>
<dbReference type="AlphaFoldDB" id="A0AAW5K1P3"/>
<proteinExistence type="predicted"/>
<dbReference type="Proteomes" id="UP001205919">
    <property type="component" value="Unassembled WGS sequence"/>
</dbReference>
<comment type="caution">
    <text evidence="1">The sequence shown here is derived from an EMBL/GenBank/DDBJ whole genome shotgun (WGS) entry which is preliminary data.</text>
</comment>
<evidence type="ECO:0000313" key="2">
    <source>
        <dbReference type="Proteomes" id="UP001205919"/>
    </source>
</evidence>
<evidence type="ECO:0000313" key="1">
    <source>
        <dbReference type="EMBL" id="MCQ4814745.1"/>
    </source>
</evidence>
<dbReference type="RefSeq" id="WP_187118653.1">
    <property type="nucleotide sequence ID" value="NZ_CABKQM010000008.1"/>
</dbReference>
<dbReference type="NCBIfam" id="TIGR04564">
    <property type="entry name" value="Synergist_CTERM"/>
    <property type="match status" value="1"/>
</dbReference>
<keyword evidence="2" id="KW-1185">Reference proteome</keyword>
<protein>
    <submittedName>
        <fullName evidence="1">SYNERG-CTERM sorting domain-containing protein</fullName>
    </submittedName>
</protein>
<name>A0AAW5K1P3_9BACT</name>
<organism evidence="1 2">
    <name type="scientific">Cloacibacillus evryensis</name>
    <dbReference type="NCBI Taxonomy" id="508460"/>
    <lineage>
        <taxon>Bacteria</taxon>
        <taxon>Thermotogati</taxon>
        <taxon>Synergistota</taxon>
        <taxon>Synergistia</taxon>
        <taxon>Synergistales</taxon>
        <taxon>Synergistaceae</taxon>
        <taxon>Cloacibacillus</taxon>
    </lineage>
</organism>
<dbReference type="EMBL" id="JANFYT010000019">
    <property type="protein sequence ID" value="MCQ4814745.1"/>
    <property type="molecule type" value="Genomic_DNA"/>
</dbReference>
<gene>
    <name evidence="1" type="ORF">NE630_09930</name>
</gene>
<accession>A0AAW5K1P3</accession>
<reference evidence="1 2" key="1">
    <citation type="submission" date="2022-06" db="EMBL/GenBank/DDBJ databases">
        <title>Isolation of gut microbiota from human fecal samples.</title>
        <authorList>
            <person name="Pamer E.G."/>
            <person name="Barat B."/>
            <person name="Waligurski E."/>
            <person name="Medina S."/>
            <person name="Paddock L."/>
            <person name="Mostad J."/>
        </authorList>
    </citation>
    <scope>NUCLEOTIDE SEQUENCE [LARGE SCALE GENOMIC DNA]</scope>
    <source>
        <strain evidence="1 2">DFI.9.90</strain>
    </source>
</reference>
<dbReference type="InterPro" id="IPR030821">
    <property type="entry name" value="Synergist_CTERM"/>
</dbReference>